<dbReference type="InterPro" id="IPR007061">
    <property type="entry name" value="MST-like"/>
</dbReference>
<dbReference type="SUPFAM" id="SSF109854">
    <property type="entry name" value="DinB/YfiT-like putative metalloenzymes"/>
    <property type="match status" value="1"/>
</dbReference>
<keyword evidence="3" id="KW-1185">Reference proteome</keyword>
<gene>
    <name evidence="2" type="ORF">STSP_47500</name>
</gene>
<dbReference type="PATRIC" id="fig|1716141.3.peg.4992"/>
<dbReference type="OrthoDB" id="4548523at2"/>
<accession>A0A177HMU5</accession>
<sequence>MTTTSGSPTPAFSDGTDGTEGTYEEYATLPDGRPLPLLTGPERPMLESWLAFHRATLELKCAGLDDAQVRHASAEPSSLTLLGLVQHLAEVERNWFQRTFAGLDVPPVYGNDSNGYALDPDRGLAEALEVWRREIARGRELCADRSLDETAPIPGDGPMAGLEVSLRWILVHMIEEYARHNGHADIVRERIDGVTGT</sequence>
<feature type="region of interest" description="Disordered" evidence="1">
    <location>
        <begin position="1"/>
        <end position="35"/>
    </location>
</feature>
<organism evidence="2 3">
    <name type="scientific">Streptomyces jeddahensis</name>
    <dbReference type="NCBI Taxonomy" id="1716141"/>
    <lineage>
        <taxon>Bacteria</taxon>
        <taxon>Bacillati</taxon>
        <taxon>Actinomycetota</taxon>
        <taxon>Actinomycetes</taxon>
        <taxon>Kitasatosporales</taxon>
        <taxon>Streptomycetaceae</taxon>
        <taxon>Streptomyces</taxon>
    </lineage>
</organism>
<dbReference type="InterPro" id="IPR034660">
    <property type="entry name" value="DinB/YfiT-like"/>
</dbReference>
<dbReference type="Pfam" id="PF04978">
    <property type="entry name" value="MST"/>
    <property type="match status" value="1"/>
</dbReference>
<evidence type="ECO:0000256" key="1">
    <source>
        <dbReference type="SAM" id="MobiDB-lite"/>
    </source>
</evidence>
<dbReference type="RefSeq" id="WP_078067430.1">
    <property type="nucleotide sequence ID" value="NZ_LOHS01000098.1"/>
</dbReference>
<protein>
    <submittedName>
        <fullName evidence="2">DinB superfamily protein</fullName>
    </submittedName>
</protein>
<feature type="compositionally biased region" description="Polar residues" evidence="1">
    <location>
        <begin position="1"/>
        <end position="10"/>
    </location>
</feature>
<dbReference type="EMBL" id="LOHS01000098">
    <property type="protein sequence ID" value="OAH11930.1"/>
    <property type="molecule type" value="Genomic_DNA"/>
</dbReference>
<dbReference type="Gene3D" id="1.20.120.450">
    <property type="entry name" value="dinb family like domain"/>
    <property type="match status" value="1"/>
</dbReference>
<reference evidence="2 3" key="1">
    <citation type="submission" date="2015-12" db="EMBL/GenBank/DDBJ databases">
        <title>Genome sequence of Streptomyces sp. G25.</title>
        <authorList>
            <person name="Poehlein A."/>
            <person name="Roettig A."/>
            <person name="Hiessl S."/>
            <person name="Hauschild P."/>
            <person name="Schauer J."/>
            <person name="Madkour M.H."/>
            <person name="Al-Ansari A.M."/>
            <person name="Almakishah N.H."/>
            <person name="Steinbuechel A."/>
            <person name="Daniel R."/>
        </authorList>
    </citation>
    <scope>NUCLEOTIDE SEQUENCE [LARGE SCALE GENOMIC DNA]</scope>
    <source>
        <strain evidence="3">G25(2015)</strain>
    </source>
</reference>
<dbReference type="AlphaFoldDB" id="A0A177HMU5"/>
<name>A0A177HMU5_9ACTN</name>
<dbReference type="STRING" id="1716141.STSP_47500"/>
<evidence type="ECO:0000313" key="3">
    <source>
        <dbReference type="Proteomes" id="UP000077381"/>
    </source>
</evidence>
<evidence type="ECO:0000313" key="2">
    <source>
        <dbReference type="EMBL" id="OAH11930.1"/>
    </source>
</evidence>
<dbReference type="Proteomes" id="UP000077381">
    <property type="component" value="Unassembled WGS sequence"/>
</dbReference>
<comment type="caution">
    <text evidence="2">The sequence shown here is derived from an EMBL/GenBank/DDBJ whole genome shotgun (WGS) entry which is preliminary data.</text>
</comment>
<proteinExistence type="predicted"/>